<reference evidence="3 4" key="1">
    <citation type="submission" date="2018-08" db="EMBL/GenBank/DDBJ databases">
        <title>Lysobacter sp. zong2l5, whole genome shotgun sequence.</title>
        <authorList>
            <person name="Zhang X."/>
            <person name="Feng G."/>
            <person name="Zhu H."/>
        </authorList>
    </citation>
    <scope>NUCLEOTIDE SEQUENCE [LARGE SCALE GENOMIC DNA]</scope>
    <source>
        <strain evidence="4">zong2l5</strain>
    </source>
</reference>
<feature type="region of interest" description="Disordered" evidence="1">
    <location>
        <begin position="1"/>
        <end position="22"/>
    </location>
</feature>
<sequence>MLGRREQPFIQEPRGADMRSGNPALKESTFLDLATGSVVQGDSQAMSLNGTVNKTGLLLLLTVLTAAFAWSQISVVNGEIAGPFLPLALGGAIGGFVLAMVTVFKKEWAPVTAPLYALVEGLFLGAISSMFEARYPGIVMQAVMLTFGTLFGLLLAYRSGLIKATENFKLGVAAATGGIFVLYLVSFGMRLFGKEMPYIHESGLIGIGFSLFVVVVAALNLVLDFDFIETGVEQRAPKYMEWYAAFGLMVTLVWLYIEFLRLLSKLQSRN</sequence>
<keyword evidence="2" id="KW-0812">Transmembrane</keyword>
<feature type="transmembrane region" description="Helical" evidence="2">
    <location>
        <begin position="204"/>
        <end position="223"/>
    </location>
</feature>
<evidence type="ECO:0000256" key="1">
    <source>
        <dbReference type="SAM" id="MobiDB-lite"/>
    </source>
</evidence>
<dbReference type="PANTHER" id="PTHR41282:SF1">
    <property type="entry name" value="CONSERVED TRANSMEMBRANE PROTEIN-RELATED"/>
    <property type="match status" value="1"/>
</dbReference>
<dbReference type="PIRSF" id="PIRSF009160">
    <property type="entry name" value="UCP009160"/>
    <property type="match status" value="1"/>
</dbReference>
<feature type="transmembrane region" description="Helical" evidence="2">
    <location>
        <begin position="138"/>
        <end position="158"/>
    </location>
</feature>
<feature type="transmembrane region" description="Helical" evidence="2">
    <location>
        <begin position="243"/>
        <end position="263"/>
    </location>
</feature>
<proteinExistence type="predicted"/>
<keyword evidence="4" id="KW-1185">Reference proteome</keyword>
<dbReference type="PANTHER" id="PTHR41282">
    <property type="entry name" value="CONSERVED TRANSMEMBRANE PROTEIN-RELATED"/>
    <property type="match status" value="1"/>
</dbReference>
<protein>
    <recommendedName>
        <fullName evidence="5">Bax inhibitor-1/YccA family protein</fullName>
    </recommendedName>
</protein>
<feature type="transmembrane region" description="Helical" evidence="2">
    <location>
        <begin position="170"/>
        <end position="192"/>
    </location>
</feature>
<dbReference type="EMBL" id="QTSU01000001">
    <property type="protein sequence ID" value="RDZ27882.1"/>
    <property type="molecule type" value="Genomic_DNA"/>
</dbReference>
<organism evidence="3 4">
    <name type="scientific">Lysobacter silvisoli</name>
    <dbReference type="NCBI Taxonomy" id="2293254"/>
    <lineage>
        <taxon>Bacteria</taxon>
        <taxon>Pseudomonadati</taxon>
        <taxon>Pseudomonadota</taxon>
        <taxon>Gammaproteobacteria</taxon>
        <taxon>Lysobacterales</taxon>
        <taxon>Lysobacteraceae</taxon>
        <taxon>Lysobacter</taxon>
    </lineage>
</organism>
<keyword evidence="2" id="KW-0472">Membrane</keyword>
<feature type="transmembrane region" description="Helical" evidence="2">
    <location>
        <begin position="80"/>
        <end position="101"/>
    </location>
</feature>
<feature type="transmembrane region" description="Helical" evidence="2">
    <location>
        <begin position="56"/>
        <end position="73"/>
    </location>
</feature>
<name>A0A371K1Y8_9GAMM</name>
<dbReference type="Pfam" id="PF12811">
    <property type="entry name" value="BaxI_1"/>
    <property type="match status" value="1"/>
</dbReference>
<keyword evidence="2" id="KW-1133">Transmembrane helix</keyword>
<accession>A0A371K1Y8</accession>
<dbReference type="InterPro" id="IPR010539">
    <property type="entry name" value="BaxI_1-like"/>
</dbReference>
<feature type="transmembrane region" description="Helical" evidence="2">
    <location>
        <begin position="113"/>
        <end position="131"/>
    </location>
</feature>
<evidence type="ECO:0008006" key="5">
    <source>
        <dbReference type="Google" id="ProtNLM"/>
    </source>
</evidence>
<comment type="caution">
    <text evidence="3">The sequence shown here is derived from an EMBL/GenBank/DDBJ whole genome shotgun (WGS) entry which is preliminary data.</text>
</comment>
<evidence type="ECO:0000313" key="4">
    <source>
        <dbReference type="Proteomes" id="UP000264492"/>
    </source>
</evidence>
<evidence type="ECO:0000256" key="2">
    <source>
        <dbReference type="SAM" id="Phobius"/>
    </source>
</evidence>
<evidence type="ECO:0000313" key="3">
    <source>
        <dbReference type="EMBL" id="RDZ27882.1"/>
    </source>
</evidence>
<dbReference type="Proteomes" id="UP000264492">
    <property type="component" value="Unassembled WGS sequence"/>
</dbReference>
<dbReference type="AlphaFoldDB" id="A0A371K1Y8"/>
<gene>
    <name evidence="3" type="ORF">DX914_01560</name>
</gene>